<dbReference type="Gene3D" id="1.25.40.10">
    <property type="entry name" value="Tetratricopeptide repeat domain"/>
    <property type="match status" value="2"/>
</dbReference>
<dbReference type="Proteomes" id="UP000603865">
    <property type="component" value="Unassembled WGS sequence"/>
</dbReference>
<evidence type="ECO:0000259" key="1">
    <source>
        <dbReference type="SMART" id="SM01043"/>
    </source>
</evidence>
<dbReference type="SUPFAM" id="SSF48452">
    <property type="entry name" value="TPR-like"/>
    <property type="match status" value="2"/>
</dbReference>
<dbReference type="InterPro" id="IPR051677">
    <property type="entry name" value="AfsR-DnrI-RedD_regulator"/>
</dbReference>
<reference evidence="2" key="1">
    <citation type="journal article" date="2014" name="Int. J. Syst. Evol. Microbiol.">
        <title>Complete genome sequence of Corynebacterium casei LMG S-19264T (=DSM 44701T), isolated from a smear-ripened cheese.</title>
        <authorList>
            <consortium name="US DOE Joint Genome Institute (JGI-PGF)"/>
            <person name="Walter F."/>
            <person name="Albersmeier A."/>
            <person name="Kalinowski J."/>
            <person name="Ruckert C."/>
        </authorList>
    </citation>
    <scope>NUCLEOTIDE SEQUENCE</scope>
    <source>
        <strain evidence="2">JCM 31311</strain>
    </source>
</reference>
<reference evidence="2" key="2">
    <citation type="submission" date="2020-09" db="EMBL/GenBank/DDBJ databases">
        <authorList>
            <person name="Sun Q."/>
            <person name="Ohkuma M."/>
        </authorList>
    </citation>
    <scope>NUCLEOTIDE SEQUENCE</scope>
    <source>
        <strain evidence="2">JCM 31311</strain>
    </source>
</reference>
<dbReference type="PANTHER" id="PTHR35807">
    <property type="entry name" value="TRANSCRIPTIONAL REGULATOR REDD-RELATED"/>
    <property type="match status" value="1"/>
</dbReference>
<accession>A0A918C5U2</accession>
<comment type="caution">
    <text evidence="2">The sequence shown here is derived from an EMBL/GenBank/DDBJ whole genome shotgun (WGS) entry which is preliminary data.</text>
</comment>
<organism evidence="2 3">
    <name type="scientific">Deinococcus ruber</name>
    <dbReference type="NCBI Taxonomy" id="1848197"/>
    <lineage>
        <taxon>Bacteria</taxon>
        <taxon>Thermotogati</taxon>
        <taxon>Deinococcota</taxon>
        <taxon>Deinococci</taxon>
        <taxon>Deinococcales</taxon>
        <taxon>Deinococcaceae</taxon>
        <taxon>Deinococcus</taxon>
    </lineage>
</organism>
<dbReference type="EMBL" id="BMQL01000008">
    <property type="protein sequence ID" value="GGR06503.1"/>
    <property type="molecule type" value="Genomic_DNA"/>
</dbReference>
<dbReference type="InterPro" id="IPR036388">
    <property type="entry name" value="WH-like_DNA-bd_sf"/>
</dbReference>
<dbReference type="Pfam" id="PF03704">
    <property type="entry name" value="BTAD"/>
    <property type="match status" value="1"/>
</dbReference>
<dbReference type="AlphaFoldDB" id="A0A918C5U2"/>
<sequence length="1124" mass="124115">MHPSSWRIQVIGQARIAGPGDAAPAALERKLAACVAYLALEGATPRSRLVGLFWPDSPEATARNNLSQMLRKLRLATGTDLITGTDELCLIPDLSVDARQARDAFTQGRLQELLSLQGDFLQHLRYDDCPDLDDWITAERERLLEWRSQALRAVLTRAEREGDYAQALELARTLLDLDPVSEEAHRHVMRLHYLHGDRPAALRAYRRCQEVLRREFGVSPLPETVQLAREIDRGTVPVLTPHRAVTLPLAVQRPPHLVGREREWAQMEAVWDQVLFIYLRGAPGSGKTRLAQDFAASKGEYVVYGGRPGDTQVPFASSARNARTVLDRFPDVPLQEWVRREMARVLPELALPAEVLTPLSSEADVLRLRQAMQVFFAERTAHLACALVDDWQFYDYDSNQDGVFMWTTPLPQGVGGRMPKMIVTYRPDEVTPESEALIGRLVEQGLGVFIDLEPLQRDDIELLMDDLGVPPDPRARDRLRSHSGGNPLFLLETVKYLLESGQFEGGLPERLPLPPKVGQLIERRLALLSPPALQAVRAAAVLQRDFDVELVAQVLGAPLFDLLGAWEELESAQIMRGESFSHDLVYEAVRQGVPASIWPLLHRGAARALEGQGAHPARIATHWLGGGKPALAAPCWLAAAETARARYLTGTVADNLGQAGDAFWAAGNADAAFDAWMQQAEELFYLERLDDFLACAEAMQARASTLRQRGIVQRLISARHWMHGDADGAVRAADLGLTYAVQAADLRLEAELLELRGAVSLQSYPSQDLHESLERMMVIGNTLNDRLIQAKAHIMLSTQFSERELRVSLHHAEAGERLFRSLHDSTGVAACAQKAASAYLKLGDLGAVRGTLARKAAELAQGDRPITQQFYLLESQAHCDYAQGHYRQALAALGEALSLEVMHGPLWRPGLRAWRATVLADLGASDEALAEVRTVLCGLPTSLHHRLEVRVLSLDVLAALGQWAEAAAALSEAQRVPHGGVYWGARLELARAALLPPAERLPILNDVLRRSREDGLRGLSLAAEVRRNAARLALNLAPLPWEADPTDHPAGVIGLPEWLSVRVQVAAALGPQQQAEAWSAFRTWTVQAVRSDVPPEYRAAFLRQARIRSVVPQSEVETLPSFKD</sequence>
<dbReference type="InterPro" id="IPR011990">
    <property type="entry name" value="TPR-like_helical_dom_sf"/>
</dbReference>
<feature type="domain" description="Bacterial transcriptional activator" evidence="1">
    <location>
        <begin position="96"/>
        <end position="232"/>
    </location>
</feature>
<dbReference type="InterPro" id="IPR027417">
    <property type="entry name" value="P-loop_NTPase"/>
</dbReference>
<dbReference type="Gene3D" id="1.10.10.10">
    <property type="entry name" value="Winged helix-like DNA-binding domain superfamily/Winged helix DNA-binding domain"/>
    <property type="match status" value="1"/>
</dbReference>
<proteinExistence type="predicted"/>
<protein>
    <submittedName>
        <fullName evidence="2">Transcriptional activator</fullName>
    </submittedName>
</protein>
<dbReference type="SMART" id="SM01043">
    <property type="entry name" value="BTAD"/>
    <property type="match status" value="1"/>
</dbReference>
<dbReference type="RefSeq" id="WP_189089744.1">
    <property type="nucleotide sequence ID" value="NZ_BMQL01000008.1"/>
</dbReference>
<evidence type="ECO:0000313" key="2">
    <source>
        <dbReference type="EMBL" id="GGR06503.1"/>
    </source>
</evidence>
<keyword evidence="3" id="KW-1185">Reference proteome</keyword>
<evidence type="ECO:0000313" key="3">
    <source>
        <dbReference type="Proteomes" id="UP000603865"/>
    </source>
</evidence>
<dbReference type="InterPro" id="IPR005158">
    <property type="entry name" value="BTAD"/>
</dbReference>
<name>A0A918C5U2_9DEIO</name>
<gene>
    <name evidence="2" type="ORF">GCM10008957_19130</name>
</gene>
<dbReference type="SUPFAM" id="SSF52540">
    <property type="entry name" value="P-loop containing nucleoside triphosphate hydrolases"/>
    <property type="match status" value="1"/>
</dbReference>